<dbReference type="RefSeq" id="WP_378152535.1">
    <property type="nucleotide sequence ID" value="NZ_JBHSEC010000003.1"/>
</dbReference>
<dbReference type="SUPFAM" id="SSF52317">
    <property type="entry name" value="Class I glutamine amidotransferase-like"/>
    <property type="match status" value="1"/>
</dbReference>
<dbReference type="InterPro" id="IPR011697">
    <property type="entry name" value="Peptidase_C26"/>
</dbReference>
<evidence type="ECO:0000313" key="2">
    <source>
        <dbReference type="Proteomes" id="UP001595817"/>
    </source>
</evidence>
<protein>
    <submittedName>
        <fullName evidence="1">Gamma-glutamyl-gamma-aminobutyrate hydrolase family protein</fullName>
    </submittedName>
</protein>
<dbReference type="Gene3D" id="3.40.50.880">
    <property type="match status" value="1"/>
</dbReference>
<dbReference type="PANTHER" id="PTHR43235:SF1">
    <property type="entry name" value="GLUTAMINE AMIDOTRANSFERASE PB2B2.05-RELATED"/>
    <property type="match status" value="1"/>
</dbReference>
<keyword evidence="1" id="KW-0378">Hydrolase</keyword>
<gene>
    <name evidence="1" type="ORF">ACFOZY_04055</name>
</gene>
<evidence type="ECO:0000313" key="1">
    <source>
        <dbReference type="EMBL" id="MFC4409610.1"/>
    </source>
</evidence>
<dbReference type="PROSITE" id="PS51273">
    <property type="entry name" value="GATASE_TYPE_1"/>
    <property type="match status" value="1"/>
</dbReference>
<accession>A0ABV8X6A8</accession>
<dbReference type="PANTHER" id="PTHR43235">
    <property type="entry name" value="GLUTAMINE AMIDOTRANSFERASE PB2B2.05-RELATED"/>
    <property type="match status" value="1"/>
</dbReference>
<dbReference type="GO" id="GO:0016787">
    <property type="term" value="F:hydrolase activity"/>
    <property type="evidence" value="ECO:0007669"/>
    <property type="project" value="UniProtKB-KW"/>
</dbReference>
<dbReference type="InterPro" id="IPR029062">
    <property type="entry name" value="Class_I_gatase-like"/>
</dbReference>
<dbReference type="CDD" id="cd01745">
    <property type="entry name" value="GATase1_2"/>
    <property type="match status" value="1"/>
</dbReference>
<keyword evidence="2" id="KW-1185">Reference proteome</keyword>
<sequence>MKPVIGLTCSIDEQKHFLNNDYAEAIIRAGGIPLVIPMGTETDVVQLAGLVDGLMMSGGNDPNPLLFGQEPHPKLGEVTPERDALEVELARHFLYLNKPILGICRGMQILNVAVGGTLYQDLSQHKGELLQHSQDAPRYHPSHYVHVSEESHLQRLSGSDRITVNSYHHQAVKDVAPSFVASGIASDGIIEAIESRRHRFVLGVQWHPEGMALKGDPLSLKIFEHFVSVCATGRHTA</sequence>
<reference evidence="2" key="1">
    <citation type="journal article" date="2019" name="Int. J. Syst. Evol. Microbiol.">
        <title>The Global Catalogue of Microorganisms (GCM) 10K type strain sequencing project: providing services to taxonomists for standard genome sequencing and annotation.</title>
        <authorList>
            <consortium name="The Broad Institute Genomics Platform"/>
            <consortium name="The Broad Institute Genome Sequencing Center for Infectious Disease"/>
            <person name="Wu L."/>
            <person name="Ma J."/>
        </authorList>
    </citation>
    <scope>NUCLEOTIDE SEQUENCE [LARGE SCALE GENOMIC DNA]</scope>
    <source>
        <strain evidence="2">CCUG 59778</strain>
    </source>
</reference>
<proteinExistence type="predicted"/>
<name>A0ABV8X6A8_9LACT</name>
<comment type="caution">
    <text evidence="1">The sequence shown here is derived from an EMBL/GenBank/DDBJ whole genome shotgun (WGS) entry which is preliminary data.</text>
</comment>
<dbReference type="Pfam" id="PF07722">
    <property type="entry name" value="Peptidase_C26"/>
    <property type="match status" value="1"/>
</dbReference>
<dbReference type="Proteomes" id="UP001595817">
    <property type="component" value="Unassembled WGS sequence"/>
</dbReference>
<organism evidence="1 2">
    <name type="scientific">Chungangia koreensis</name>
    <dbReference type="NCBI Taxonomy" id="752657"/>
    <lineage>
        <taxon>Bacteria</taxon>
        <taxon>Bacillati</taxon>
        <taxon>Bacillota</taxon>
        <taxon>Bacilli</taxon>
        <taxon>Lactobacillales</taxon>
        <taxon>Chungangia</taxon>
    </lineage>
</organism>
<dbReference type="InterPro" id="IPR044668">
    <property type="entry name" value="PuuD-like"/>
</dbReference>
<dbReference type="EMBL" id="JBHSEC010000003">
    <property type="protein sequence ID" value="MFC4409610.1"/>
    <property type="molecule type" value="Genomic_DNA"/>
</dbReference>